<name>A0A6H0UHW0_9LACT</name>
<evidence type="ECO:0000313" key="2">
    <source>
        <dbReference type="Proteomes" id="UP000501945"/>
    </source>
</evidence>
<organism evidence="1 2">
    <name type="scientific">Pseudolactococcus raffinolactis</name>
    <dbReference type="NCBI Taxonomy" id="1366"/>
    <lineage>
        <taxon>Bacteria</taxon>
        <taxon>Bacillati</taxon>
        <taxon>Bacillota</taxon>
        <taxon>Bacilli</taxon>
        <taxon>Lactobacillales</taxon>
        <taxon>Streptococcaceae</taxon>
        <taxon>Pseudolactococcus</taxon>
    </lineage>
</organism>
<reference evidence="1 2" key="1">
    <citation type="submission" date="2019-12" db="EMBL/GenBank/DDBJ databases">
        <title>Whole genome sequences of Lactococcus raffinolactis strains isolated from sewage.</title>
        <authorList>
            <person name="Ybazeta G."/>
            <person name="Ross M."/>
            <person name="Brabant-Kirwan D."/>
            <person name="Saleh M."/>
            <person name="Dillon J.A."/>
            <person name="Splinter K."/>
            <person name="Nokhbeh R."/>
        </authorList>
    </citation>
    <scope>NUCLEOTIDE SEQUENCE [LARGE SCALE GENOMIC DNA]</scope>
    <source>
        <strain evidence="1 2">Lr_19_5</strain>
    </source>
</reference>
<protein>
    <submittedName>
        <fullName evidence="1">Uncharacterized protein</fullName>
    </submittedName>
</protein>
<dbReference type="AlphaFoldDB" id="A0A6H0UHW0"/>
<dbReference type="Proteomes" id="UP000501945">
    <property type="component" value="Chromosome"/>
</dbReference>
<sequence>MNLKWWNYPYWDFKDIAGDDDIEVFIEKLERLIKNNEIQEYHPDILTAKDILKVTKKY</sequence>
<dbReference type="EMBL" id="CP047616">
    <property type="protein sequence ID" value="QIW54363.1"/>
    <property type="molecule type" value="Genomic_DNA"/>
</dbReference>
<accession>A0A6H0UHW0</accession>
<evidence type="ECO:0000313" key="1">
    <source>
        <dbReference type="EMBL" id="QIW54363.1"/>
    </source>
</evidence>
<dbReference type="RefSeq" id="WP_167838957.1">
    <property type="nucleotide sequence ID" value="NZ_CP047616.1"/>
</dbReference>
<gene>
    <name evidence="1" type="ORF">GU336_09545</name>
</gene>
<proteinExistence type="predicted"/>